<organism evidence="2 3">
    <name type="scientific">Tepidibacter hydrothermalis</name>
    <dbReference type="NCBI Taxonomy" id="3036126"/>
    <lineage>
        <taxon>Bacteria</taxon>
        <taxon>Bacillati</taxon>
        <taxon>Bacillota</taxon>
        <taxon>Clostridia</taxon>
        <taxon>Peptostreptococcales</taxon>
        <taxon>Peptostreptococcaceae</taxon>
        <taxon>Tepidibacter</taxon>
    </lineage>
</organism>
<protein>
    <submittedName>
        <fullName evidence="2">Uncharacterized protein</fullName>
    </submittedName>
</protein>
<reference evidence="2 3" key="1">
    <citation type="submission" date="2023-03" db="EMBL/GenBank/DDBJ databases">
        <title>Complete genome sequence of Tepidibacter sp. SWIR-1, isolated from a deep-sea hydrothermal vent.</title>
        <authorList>
            <person name="Li X."/>
        </authorList>
    </citation>
    <scope>NUCLEOTIDE SEQUENCE [LARGE SCALE GENOMIC DNA]</scope>
    <source>
        <strain evidence="2 3">SWIR-1</strain>
    </source>
</reference>
<gene>
    <name evidence="2" type="ORF">P4S50_06605</name>
</gene>
<evidence type="ECO:0000313" key="3">
    <source>
        <dbReference type="Proteomes" id="UP001222800"/>
    </source>
</evidence>
<feature type="transmembrane region" description="Helical" evidence="1">
    <location>
        <begin position="70"/>
        <end position="92"/>
    </location>
</feature>
<accession>A0ABY8EJ34</accession>
<feature type="transmembrane region" description="Helical" evidence="1">
    <location>
        <begin position="104"/>
        <end position="121"/>
    </location>
</feature>
<dbReference type="RefSeq" id="WP_277733893.1">
    <property type="nucleotide sequence ID" value="NZ_CP120733.1"/>
</dbReference>
<proteinExistence type="predicted"/>
<evidence type="ECO:0000313" key="2">
    <source>
        <dbReference type="EMBL" id="WFD11742.1"/>
    </source>
</evidence>
<keyword evidence="1" id="KW-1133">Transmembrane helix</keyword>
<evidence type="ECO:0000256" key="1">
    <source>
        <dbReference type="SAM" id="Phobius"/>
    </source>
</evidence>
<name>A0ABY8EJ34_9FIRM</name>
<sequence length="123" mass="14258">MYYNHTSGYIYFTIVIISIIIIGHTIIWSIKNKKPVSTTLMLICTCISGIATILYRLVDDYFIDFEIYKDLLLLIISIMLGLTMFFTFFGIFKYGDEKVKKLGKIVLIGFIIIGMTLFWILEC</sequence>
<keyword evidence="1" id="KW-0472">Membrane</keyword>
<feature type="transmembrane region" description="Helical" evidence="1">
    <location>
        <begin position="6"/>
        <end position="28"/>
    </location>
</feature>
<dbReference type="EMBL" id="CP120733">
    <property type="protein sequence ID" value="WFD11742.1"/>
    <property type="molecule type" value="Genomic_DNA"/>
</dbReference>
<keyword evidence="1" id="KW-0812">Transmembrane</keyword>
<keyword evidence="3" id="KW-1185">Reference proteome</keyword>
<feature type="transmembrane region" description="Helical" evidence="1">
    <location>
        <begin position="40"/>
        <end position="58"/>
    </location>
</feature>
<dbReference type="Proteomes" id="UP001222800">
    <property type="component" value="Chromosome"/>
</dbReference>